<dbReference type="InterPro" id="IPR036322">
    <property type="entry name" value="WD40_repeat_dom_sf"/>
</dbReference>
<dbReference type="PROSITE" id="PS50082">
    <property type="entry name" value="WD_REPEATS_2"/>
    <property type="match status" value="3"/>
</dbReference>
<feature type="repeat" description="WD" evidence="1">
    <location>
        <begin position="249"/>
        <end position="290"/>
    </location>
</feature>
<dbReference type="PROSITE" id="PS50294">
    <property type="entry name" value="WD_REPEATS_REGION"/>
    <property type="match status" value="2"/>
</dbReference>
<dbReference type="Pfam" id="PF00400">
    <property type="entry name" value="WD40"/>
    <property type="match status" value="4"/>
</dbReference>
<dbReference type="InterPro" id="IPR042234">
    <property type="entry name" value="WDFY1/WDFY2"/>
</dbReference>
<evidence type="ECO:0000256" key="1">
    <source>
        <dbReference type="PROSITE-ProRule" id="PRU00221"/>
    </source>
</evidence>
<dbReference type="EMBL" id="BDIP01001016">
    <property type="protein sequence ID" value="GIQ83355.1"/>
    <property type="molecule type" value="Genomic_DNA"/>
</dbReference>
<keyword evidence="3" id="KW-1185">Reference proteome</keyword>
<feature type="repeat" description="WD" evidence="1">
    <location>
        <begin position="201"/>
        <end position="232"/>
    </location>
</feature>
<gene>
    <name evidence="2" type="ORF">KIPB_004659</name>
</gene>
<dbReference type="PANTHER" id="PTHR46189">
    <property type="entry name" value="LD41958P"/>
    <property type="match status" value="1"/>
</dbReference>
<dbReference type="PANTHER" id="PTHR46189:SF1">
    <property type="entry name" value="LD41958P"/>
    <property type="match status" value="1"/>
</dbReference>
<dbReference type="SUPFAM" id="SSF50978">
    <property type="entry name" value="WD40 repeat-like"/>
    <property type="match status" value="1"/>
</dbReference>
<dbReference type="Proteomes" id="UP000265618">
    <property type="component" value="Unassembled WGS sequence"/>
</dbReference>
<reference evidence="2 3" key="1">
    <citation type="journal article" date="2018" name="PLoS ONE">
        <title>The draft genome of Kipferlia bialata reveals reductive genome evolution in fornicate parasites.</title>
        <authorList>
            <person name="Tanifuji G."/>
            <person name="Takabayashi S."/>
            <person name="Kume K."/>
            <person name="Takagi M."/>
            <person name="Nakayama T."/>
            <person name="Kamikawa R."/>
            <person name="Inagaki Y."/>
            <person name="Hashimoto T."/>
        </authorList>
    </citation>
    <scope>NUCLEOTIDE SEQUENCE [LARGE SCALE GENOMIC DNA]</scope>
    <source>
        <strain evidence="2">NY0173</strain>
    </source>
</reference>
<dbReference type="GO" id="GO:0005769">
    <property type="term" value="C:early endosome"/>
    <property type="evidence" value="ECO:0007669"/>
    <property type="project" value="TreeGrafter"/>
</dbReference>
<dbReference type="SMART" id="SM00320">
    <property type="entry name" value="WD40"/>
    <property type="match status" value="6"/>
</dbReference>
<dbReference type="InterPro" id="IPR015943">
    <property type="entry name" value="WD40/YVTN_repeat-like_dom_sf"/>
</dbReference>
<name>A0A9K3GID1_9EUKA</name>
<feature type="repeat" description="WD" evidence="1">
    <location>
        <begin position="11"/>
        <end position="42"/>
    </location>
</feature>
<sequence>MSVVQDLLFTLQGHTDHVNDILYVPEEKMVITGSSDKHVRVFRAVDDSYQKWRIQCHFPCNSSITALAYHPENRLVAAGLKSGFILLLSLAEDYTSFRFRGEIDAHTKAVTKIAVIPSATTIISCGKDKQFRMFNWKDRTMKGSRLGSAAIHTFTLDLEGGRVFFGTMDHVIPVYRIKGSFEGLELICVLGEAVEGKNAAECGHTGSVRSLFFDPDTQYLFSGSFDSCVCGWLMGEDAGQLKLKLGPVQGGHRSKVKGIAWDTKRRILFSTGDDKRVIAWNASVGVKLAEWEAHRNWVLGCFLSAESGLLLTFGRDKLVKGWRVYAEAEDIGAQAADAATVDAEAPAEAEAVCDTVTDTVAPEVPSPAALDPHPEAVAAAVPDEIESDSGEQ</sequence>
<comment type="caution">
    <text evidence="2">The sequence shown here is derived from an EMBL/GenBank/DDBJ whole genome shotgun (WGS) entry which is preliminary data.</text>
</comment>
<keyword evidence="1" id="KW-0853">WD repeat</keyword>
<dbReference type="InterPro" id="IPR001680">
    <property type="entry name" value="WD40_rpt"/>
</dbReference>
<evidence type="ECO:0000313" key="2">
    <source>
        <dbReference type="EMBL" id="GIQ83355.1"/>
    </source>
</evidence>
<proteinExistence type="predicted"/>
<organism evidence="2 3">
    <name type="scientific">Kipferlia bialata</name>
    <dbReference type="NCBI Taxonomy" id="797122"/>
    <lineage>
        <taxon>Eukaryota</taxon>
        <taxon>Metamonada</taxon>
        <taxon>Carpediemonas-like organisms</taxon>
        <taxon>Kipferlia</taxon>
    </lineage>
</organism>
<dbReference type="AlphaFoldDB" id="A0A9K3GID1"/>
<accession>A0A9K3GID1</accession>
<protein>
    <submittedName>
        <fullName evidence="2">Uncharacterized protein</fullName>
    </submittedName>
</protein>
<dbReference type="Gene3D" id="2.130.10.10">
    <property type="entry name" value="YVTN repeat-like/Quinoprotein amine dehydrogenase"/>
    <property type="match status" value="2"/>
</dbReference>
<evidence type="ECO:0000313" key="3">
    <source>
        <dbReference type="Proteomes" id="UP000265618"/>
    </source>
</evidence>
<dbReference type="OrthoDB" id="63070at2759"/>